<reference evidence="1" key="1">
    <citation type="submission" date="2019-10" db="EMBL/GenBank/DDBJ databases">
        <authorList>
            <consortium name="DOE Joint Genome Institute"/>
            <person name="Kuo A."/>
            <person name="Miyauchi S."/>
            <person name="Kiss E."/>
            <person name="Drula E."/>
            <person name="Kohler A."/>
            <person name="Sanchez-Garcia M."/>
            <person name="Andreopoulos B."/>
            <person name="Barry K.W."/>
            <person name="Bonito G."/>
            <person name="Buee M."/>
            <person name="Carver A."/>
            <person name="Chen C."/>
            <person name="Cichocki N."/>
            <person name="Clum A."/>
            <person name="Culley D."/>
            <person name="Crous P.W."/>
            <person name="Fauchery L."/>
            <person name="Girlanda M."/>
            <person name="Hayes R."/>
            <person name="Keri Z."/>
            <person name="Labutti K."/>
            <person name="Lipzen A."/>
            <person name="Lombard V."/>
            <person name="Magnuson J."/>
            <person name="Maillard F."/>
            <person name="Morin E."/>
            <person name="Murat C."/>
            <person name="Nolan M."/>
            <person name="Ohm R."/>
            <person name="Pangilinan J."/>
            <person name="Pereira M."/>
            <person name="Perotto S."/>
            <person name="Peter M."/>
            <person name="Riley R."/>
            <person name="Sitrit Y."/>
            <person name="Stielow B."/>
            <person name="Szollosi G."/>
            <person name="Zifcakova L."/>
            <person name="Stursova M."/>
            <person name="Spatafora J.W."/>
            <person name="Tedersoo L."/>
            <person name="Vaario L.-M."/>
            <person name="Yamada A."/>
            <person name="Yan M."/>
            <person name="Wang P."/>
            <person name="Xu J."/>
            <person name="Bruns T."/>
            <person name="Baldrian P."/>
            <person name="Vilgalys R."/>
            <person name="Henrissat B."/>
            <person name="Grigoriev I.V."/>
            <person name="Hibbett D."/>
            <person name="Nagy L.G."/>
            <person name="Martin F.M."/>
        </authorList>
    </citation>
    <scope>NUCLEOTIDE SEQUENCE</scope>
    <source>
        <strain evidence="1">P2</strain>
    </source>
</reference>
<organism evidence="1 2">
    <name type="scientific">Thelephora ganbajun</name>
    <name type="common">Ganba fungus</name>
    <dbReference type="NCBI Taxonomy" id="370292"/>
    <lineage>
        <taxon>Eukaryota</taxon>
        <taxon>Fungi</taxon>
        <taxon>Dikarya</taxon>
        <taxon>Basidiomycota</taxon>
        <taxon>Agaricomycotina</taxon>
        <taxon>Agaricomycetes</taxon>
        <taxon>Thelephorales</taxon>
        <taxon>Thelephoraceae</taxon>
        <taxon>Thelephora</taxon>
    </lineage>
</organism>
<accession>A0ACB6Z4Y3</accession>
<reference evidence="1" key="2">
    <citation type="journal article" date="2020" name="Nat. Commun.">
        <title>Large-scale genome sequencing of mycorrhizal fungi provides insights into the early evolution of symbiotic traits.</title>
        <authorList>
            <person name="Miyauchi S."/>
            <person name="Kiss E."/>
            <person name="Kuo A."/>
            <person name="Drula E."/>
            <person name="Kohler A."/>
            <person name="Sanchez-Garcia M."/>
            <person name="Morin E."/>
            <person name="Andreopoulos B."/>
            <person name="Barry K.W."/>
            <person name="Bonito G."/>
            <person name="Buee M."/>
            <person name="Carver A."/>
            <person name="Chen C."/>
            <person name="Cichocki N."/>
            <person name="Clum A."/>
            <person name="Culley D."/>
            <person name="Crous P.W."/>
            <person name="Fauchery L."/>
            <person name="Girlanda M."/>
            <person name="Hayes R.D."/>
            <person name="Keri Z."/>
            <person name="LaButti K."/>
            <person name="Lipzen A."/>
            <person name="Lombard V."/>
            <person name="Magnuson J."/>
            <person name="Maillard F."/>
            <person name="Murat C."/>
            <person name="Nolan M."/>
            <person name="Ohm R.A."/>
            <person name="Pangilinan J."/>
            <person name="Pereira M.F."/>
            <person name="Perotto S."/>
            <person name="Peter M."/>
            <person name="Pfister S."/>
            <person name="Riley R."/>
            <person name="Sitrit Y."/>
            <person name="Stielow J.B."/>
            <person name="Szollosi G."/>
            <person name="Zifcakova L."/>
            <person name="Stursova M."/>
            <person name="Spatafora J.W."/>
            <person name="Tedersoo L."/>
            <person name="Vaario L.M."/>
            <person name="Yamada A."/>
            <person name="Yan M."/>
            <person name="Wang P."/>
            <person name="Xu J."/>
            <person name="Bruns T."/>
            <person name="Baldrian P."/>
            <person name="Vilgalys R."/>
            <person name="Dunand C."/>
            <person name="Henrissat B."/>
            <person name="Grigoriev I.V."/>
            <person name="Hibbett D."/>
            <person name="Nagy L.G."/>
            <person name="Martin F.M."/>
        </authorList>
    </citation>
    <scope>NUCLEOTIDE SEQUENCE</scope>
    <source>
        <strain evidence="1">P2</strain>
    </source>
</reference>
<name>A0ACB6Z4Y3_THEGA</name>
<comment type="caution">
    <text evidence="1">The sequence shown here is derived from an EMBL/GenBank/DDBJ whole genome shotgun (WGS) entry which is preliminary data.</text>
</comment>
<proteinExistence type="predicted"/>
<evidence type="ECO:0000313" key="2">
    <source>
        <dbReference type="Proteomes" id="UP000886501"/>
    </source>
</evidence>
<evidence type="ECO:0000313" key="1">
    <source>
        <dbReference type="EMBL" id="KAF9644810.1"/>
    </source>
</evidence>
<protein>
    <submittedName>
        <fullName evidence="1">Uncharacterized protein</fullName>
    </submittedName>
</protein>
<keyword evidence="2" id="KW-1185">Reference proteome</keyword>
<dbReference type="Proteomes" id="UP000886501">
    <property type="component" value="Unassembled WGS sequence"/>
</dbReference>
<sequence length="259" mass="29165">MSNPRPMPYLPQEILDYIVDLLRDEPETLKQCCLVSKSWVLRTRTHLFSDIEFRSPDDLETWKKIFPDPARSPAYHTHSLFVGSLQAVTAADAEEGGWIRTFSNVVRLDVRSGIINLSESPGSLVPFHNFSPVLKSLRVTSRSLSSSQVFNLICSLPLLEDLSIRSHGMGSSDDDGTVFQPSTSPVLTGTLAIYLPQGMEYTTRRLFGLPNGLHFRKFVCTWCLGEDLRWITTLVEGCSDTLECVDIECCFPRTFLRSL</sequence>
<dbReference type="EMBL" id="MU118118">
    <property type="protein sequence ID" value="KAF9644810.1"/>
    <property type="molecule type" value="Genomic_DNA"/>
</dbReference>
<gene>
    <name evidence="1" type="ORF">BDM02DRAFT_3121287</name>
</gene>